<dbReference type="InterPro" id="IPR036874">
    <property type="entry name" value="Carbonic_anhydrase_sf"/>
</dbReference>
<feature type="binding site" evidence="7">
    <location>
        <position position="94"/>
    </location>
    <ligand>
        <name>Zn(2+)</name>
        <dbReference type="ChEBI" id="CHEBI:29105"/>
    </ligand>
</feature>
<name>A0A1E4TEN0_9ASCO</name>
<dbReference type="Gene3D" id="3.40.1050.10">
    <property type="entry name" value="Carbonic anhydrase"/>
    <property type="match status" value="1"/>
</dbReference>
<organism evidence="9 10">
    <name type="scientific">Tortispora caseinolytica NRRL Y-17796</name>
    <dbReference type="NCBI Taxonomy" id="767744"/>
    <lineage>
        <taxon>Eukaryota</taxon>
        <taxon>Fungi</taxon>
        <taxon>Dikarya</taxon>
        <taxon>Ascomycota</taxon>
        <taxon>Saccharomycotina</taxon>
        <taxon>Trigonopsidomycetes</taxon>
        <taxon>Trigonopsidales</taxon>
        <taxon>Trigonopsidaceae</taxon>
        <taxon>Tortispora</taxon>
    </lineage>
</organism>
<dbReference type="EMBL" id="KV453842">
    <property type="protein sequence ID" value="ODV90153.1"/>
    <property type="molecule type" value="Genomic_DNA"/>
</dbReference>
<evidence type="ECO:0000256" key="3">
    <source>
        <dbReference type="ARBA" id="ARBA00022723"/>
    </source>
</evidence>
<feature type="non-terminal residue" evidence="9">
    <location>
        <position position="1"/>
    </location>
</feature>
<evidence type="ECO:0000256" key="5">
    <source>
        <dbReference type="ARBA" id="ARBA00023239"/>
    </source>
</evidence>
<evidence type="ECO:0000256" key="6">
    <source>
        <dbReference type="ARBA" id="ARBA00048348"/>
    </source>
</evidence>
<dbReference type="Proteomes" id="UP000095023">
    <property type="component" value="Unassembled WGS sequence"/>
</dbReference>
<dbReference type="SMART" id="SM00947">
    <property type="entry name" value="Pro_CA"/>
    <property type="match status" value="1"/>
</dbReference>
<proteinExistence type="inferred from homology"/>
<dbReference type="Pfam" id="PF00484">
    <property type="entry name" value="Pro_CA"/>
    <property type="match status" value="1"/>
</dbReference>
<dbReference type="InterPro" id="IPR001765">
    <property type="entry name" value="Carbonic_anhydrase"/>
</dbReference>
<dbReference type="AlphaFoldDB" id="A0A1E4TEN0"/>
<accession>A0A1E4TEN0</accession>
<dbReference type="PROSITE" id="PS00705">
    <property type="entry name" value="PROK_CO2_ANHYDRASE_2"/>
    <property type="match status" value="1"/>
</dbReference>
<evidence type="ECO:0000313" key="9">
    <source>
        <dbReference type="EMBL" id="ODV90153.1"/>
    </source>
</evidence>
<keyword evidence="3 7" id="KW-0479">Metal-binding</keyword>
<dbReference type="CDD" id="cd00883">
    <property type="entry name" value="beta_CA_cladeA"/>
    <property type="match status" value="1"/>
</dbReference>
<dbReference type="EC" id="4.2.1.1" evidence="2 8"/>
<dbReference type="GO" id="GO:0004089">
    <property type="term" value="F:carbonate dehydratase activity"/>
    <property type="evidence" value="ECO:0007669"/>
    <property type="project" value="UniProtKB-UniRule"/>
</dbReference>
<comment type="similarity">
    <text evidence="1 8">Belongs to the beta-class carbonic anhydrase family.</text>
</comment>
<dbReference type="GO" id="GO:0005758">
    <property type="term" value="C:mitochondrial intermembrane space"/>
    <property type="evidence" value="ECO:0007669"/>
    <property type="project" value="EnsemblFungi"/>
</dbReference>
<dbReference type="GO" id="GO:0008270">
    <property type="term" value="F:zinc ion binding"/>
    <property type="evidence" value="ECO:0007669"/>
    <property type="project" value="UniProtKB-UniRule"/>
</dbReference>
<dbReference type="PANTHER" id="PTHR11002">
    <property type="entry name" value="CARBONIC ANHYDRASE"/>
    <property type="match status" value="1"/>
</dbReference>
<feature type="binding site" evidence="7">
    <location>
        <position position="41"/>
    </location>
    <ligand>
        <name>Zn(2+)</name>
        <dbReference type="ChEBI" id="CHEBI:29105"/>
    </ligand>
</feature>
<dbReference type="SUPFAM" id="SSF53056">
    <property type="entry name" value="beta-carbonic anhydrase, cab"/>
    <property type="match status" value="1"/>
</dbReference>
<reference evidence="10" key="1">
    <citation type="submission" date="2016-02" db="EMBL/GenBank/DDBJ databases">
        <title>Comparative genomics of biotechnologically important yeasts.</title>
        <authorList>
            <consortium name="DOE Joint Genome Institute"/>
            <person name="Riley R."/>
            <person name="Haridas S."/>
            <person name="Wolfe K.H."/>
            <person name="Lopes M.R."/>
            <person name="Hittinger C.T."/>
            <person name="Goker M."/>
            <person name="Salamov A."/>
            <person name="Wisecaver J."/>
            <person name="Long T.M."/>
            <person name="Aerts A.L."/>
            <person name="Barry K."/>
            <person name="Choi C."/>
            <person name="Clum A."/>
            <person name="Coughlan A.Y."/>
            <person name="Deshpande S."/>
            <person name="Douglass A.P."/>
            <person name="Hanson S.J."/>
            <person name="Klenk H.-P."/>
            <person name="Labutti K."/>
            <person name="Lapidus A."/>
            <person name="Lindquist E."/>
            <person name="Lipzen A."/>
            <person name="Meier-Kolthoff J.P."/>
            <person name="Ohm R.A."/>
            <person name="Otillar R.P."/>
            <person name="Pangilinan J."/>
            <person name="Peng Y."/>
            <person name="Rokas A."/>
            <person name="Rosa C.A."/>
            <person name="Scheuner C."/>
            <person name="Sibirny A.A."/>
            <person name="Slot J.C."/>
            <person name="Stielow J.B."/>
            <person name="Sun H."/>
            <person name="Kurtzman C.P."/>
            <person name="Blackwell M."/>
            <person name="Jeffries T.W."/>
            <person name="Grigoriev I.V."/>
        </authorList>
    </citation>
    <scope>NUCLEOTIDE SEQUENCE [LARGE SCALE GENOMIC DNA]</scope>
    <source>
        <strain evidence="10">NRRL Y-17796</strain>
    </source>
</reference>
<sequence length="192" mass="21233">LSDVLVHNRAWAQRMSTNYPELFPTNAKGQAPKILWIGCGDSRAGEQCLDLLPGEVFVHRNVGGLLHPDDPAAMSVLQFAVEVVGVEHVVICGHSDCGAAKTAMAGGYELDSPLRTWIQPFRDVCQFHNAELSAIDNTFERARRLVELNVADQVRALRKLPLITKAMKARDLEVHGMMYSVENGKLDFLDIP</sequence>
<dbReference type="GO" id="GO:0071244">
    <property type="term" value="P:cellular response to carbon dioxide"/>
    <property type="evidence" value="ECO:0007669"/>
    <property type="project" value="EnsemblFungi"/>
</dbReference>
<feature type="non-terminal residue" evidence="9">
    <location>
        <position position="192"/>
    </location>
</feature>
<protein>
    <recommendedName>
        <fullName evidence="2 8">Carbonic anhydrase</fullName>
        <ecNumber evidence="2 8">4.2.1.1</ecNumber>
    </recommendedName>
    <alternativeName>
        <fullName evidence="8">Carbonate dehydratase</fullName>
    </alternativeName>
</protein>
<evidence type="ECO:0000256" key="2">
    <source>
        <dbReference type="ARBA" id="ARBA00012925"/>
    </source>
</evidence>
<comment type="function">
    <text evidence="8">Reversible hydration of carbon dioxide.</text>
</comment>
<evidence type="ECO:0000256" key="8">
    <source>
        <dbReference type="RuleBase" id="RU003956"/>
    </source>
</evidence>
<feature type="binding site" evidence="7">
    <location>
        <position position="39"/>
    </location>
    <ligand>
        <name>Zn(2+)</name>
        <dbReference type="ChEBI" id="CHEBI:29105"/>
    </ligand>
</feature>
<gene>
    <name evidence="9" type="ORF">CANCADRAFT_15810</name>
</gene>
<dbReference type="PANTHER" id="PTHR11002:SF76">
    <property type="entry name" value="CARBONIC ANHYDRASE"/>
    <property type="match status" value="1"/>
</dbReference>
<evidence type="ECO:0000256" key="1">
    <source>
        <dbReference type="ARBA" id="ARBA00006217"/>
    </source>
</evidence>
<keyword evidence="5 8" id="KW-0456">Lyase</keyword>
<dbReference type="InterPro" id="IPR015892">
    <property type="entry name" value="Carbonic_anhydrase_CS"/>
</dbReference>
<keyword evidence="4 7" id="KW-0862">Zinc</keyword>
<evidence type="ECO:0000256" key="7">
    <source>
        <dbReference type="PIRSR" id="PIRSR601765-1"/>
    </source>
</evidence>
<feature type="binding site" evidence="7">
    <location>
        <position position="97"/>
    </location>
    <ligand>
        <name>Zn(2+)</name>
        <dbReference type="ChEBI" id="CHEBI:29105"/>
    </ligand>
</feature>
<dbReference type="GO" id="GO:0034599">
    <property type="term" value="P:cellular response to oxidative stress"/>
    <property type="evidence" value="ECO:0007669"/>
    <property type="project" value="EnsemblFungi"/>
</dbReference>
<evidence type="ECO:0000256" key="4">
    <source>
        <dbReference type="ARBA" id="ARBA00022833"/>
    </source>
</evidence>
<evidence type="ECO:0000313" key="10">
    <source>
        <dbReference type="Proteomes" id="UP000095023"/>
    </source>
</evidence>
<comment type="cofactor">
    <cofactor evidence="7">
        <name>Zn(2+)</name>
        <dbReference type="ChEBI" id="CHEBI:29105"/>
    </cofactor>
    <text evidence="7">Binds 1 zinc ion per subunit.</text>
</comment>
<dbReference type="GO" id="GO:0015976">
    <property type="term" value="P:carbon utilization"/>
    <property type="evidence" value="ECO:0007669"/>
    <property type="project" value="InterPro"/>
</dbReference>
<comment type="catalytic activity">
    <reaction evidence="6 8">
        <text>hydrogencarbonate + H(+) = CO2 + H2O</text>
        <dbReference type="Rhea" id="RHEA:10748"/>
        <dbReference type="ChEBI" id="CHEBI:15377"/>
        <dbReference type="ChEBI" id="CHEBI:15378"/>
        <dbReference type="ChEBI" id="CHEBI:16526"/>
        <dbReference type="ChEBI" id="CHEBI:17544"/>
        <dbReference type="EC" id="4.2.1.1"/>
    </reaction>
</comment>
<keyword evidence="10" id="KW-1185">Reference proteome</keyword>
<dbReference type="OrthoDB" id="10248475at2759"/>